<evidence type="ECO:0000256" key="1">
    <source>
        <dbReference type="SAM" id="SignalP"/>
    </source>
</evidence>
<dbReference type="Proteomes" id="UP000831785">
    <property type="component" value="Chromosome"/>
</dbReference>
<keyword evidence="3" id="KW-1185">Reference proteome</keyword>
<dbReference type="RefSeq" id="WP_244716378.1">
    <property type="nucleotide sequence ID" value="NZ_CP095049.1"/>
</dbReference>
<feature type="chain" id="PRO_5047272372" evidence="1">
    <location>
        <begin position="30"/>
        <end position="266"/>
    </location>
</feature>
<name>A0ABY4FD62_9BACT</name>
<evidence type="ECO:0000313" key="2">
    <source>
        <dbReference type="EMBL" id="UOQ52406.1"/>
    </source>
</evidence>
<dbReference type="EMBL" id="CP095049">
    <property type="protein sequence ID" value="UOQ52406.1"/>
    <property type="molecule type" value="Genomic_DNA"/>
</dbReference>
<evidence type="ECO:0000313" key="3">
    <source>
        <dbReference type="Proteomes" id="UP000831785"/>
    </source>
</evidence>
<proteinExistence type="predicted"/>
<feature type="signal peptide" evidence="1">
    <location>
        <begin position="1"/>
        <end position="29"/>
    </location>
</feature>
<organism evidence="2 3">
    <name type="scientific">Hymenobacter cellulosivorans</name>
    <dbReference type="NCBI Taxonomy" id="2932249"/>
    <lineage>
        <taxon>Bacteria</taxon>
        <taxon>Pseudomonadati</taxon>
        <taxon>Bacteroidota</taxon>
        <taxon>Cytophagia</taxon>
        <taxon>Cytophagales</taxon>
        <taxon>Hymenobacteraceae</taxon>
        <taxon>Hymenobacter</taxon>
    </lineage>
</organism>
<reference evidence="2 3" key="1">
    <citation type="submission" date="2022-04" db="EMBL/GenBank/DDBJ databases">
        <title>Hymenobacter sp. isolated from the air.</title>
        <authorList>
            <person name="Won M."/>
            <person name="Lee C.-M."/>
            <person name="Woen H.-Y."/>
            <person name="Kwon S.-W."/>
        </authorList>
    </citation>
    <scope>NUCLEOTIDE SEQUENCE [LARGE SCALE GENOMIC DNA]</scope>
    <source>
        <strain evidence="3">5116 S-27</strain>
    </source>
</reference>
<gene>
    <name evidence="2" type="ORF">MUN80_21970</name>
</gene>
<keyword evidence="1" id="KW-0732">Signal</keyword>
<sequence length="266" mass="29592">MTHPYRVQRLLRWCLLFVAGLLLPSLAMAQSGPYGNEWIVPNQQYYKIKISKNGIYHLDYNYLTRAGISGVNPQRFQLWRRGKEVAIYVGPNNPTTLTTATFIEFYGQRNDGALDVGMYKNARDHHQKFYSLYTDTASYFLTWSATTNGKRITPSNLAPVGGSHPYWLNDSVHVRTDVYTAGNELVTTYQPWGEAGEGFLSPAHGQQSAGGNPMPYRRDLLPVTSSLGPDLQVELILTGATANTHELTVTVEEPGTAVKRPLGPPS</sequence>
<protein>
    <submittedName>
        <fullName evidence="2">Uncharacterized protein</fullName>
    </submittedName>
</protein>
<accession>A0ABY4FD62</accession>